<dbReference type="CDD" id="cd00267">
    <property type="entry name" value="ABC_ATPase"/>
    <property type="match status" value="1"/>
</dbReference>
<dbReference type="RefSeq" id="WP_341417148.1">
    <property type="nucleotide sequence ID" value="NZ_JBBPCC010000012.1"/>
</dbReference>
<feature type="coiled-coil region" evidence="4">
    <location>
        <begin position="825"/>
        <end position="852"/>
    </location>
</feature>
<evidence type="ECO:0000313" key="7">
    <source>
        <dbReference type="Proteomes" id="UP001469365"/>
    </source>
</evidence>
<keyword evidence="7" id="KW-1185">Reference proteome</keyword>
<evidence type="ECO:0000256" key="3">
    <source>
        <dbReference type="ARBA" id="ARBA00013368"/>
    </source>
</evidence>
<comment type="subunit">
    <text evidence="2">Heterodimer of SbcC and SbcD.</text>
</comment>
<feature type="domain" description="Rad50/SbcC-type AAA" evidence="5">
    <location>
        <begin position="221"/>
        <end position="273"/>
    </location>
</feature>
<proteinExistence type="inferred from homology"/>
<comment type="similarity">
    <text evidence="1">Belongs to the SMC family. SbcC subfamily.</text>
</comment>
<accession>A0ABU9DPN7</accession>
<dbReference type="InterPro" id="IPR038729">
    <property type="entry name" value="Rad50/SbcC_AAA"/>
</dbReference>
<evidence type="ECO:0000256" key="2">
    <source>
        <dbReference type="ARBA" id="ARBA00011322"/>
    </source>
</evidence>
<comment type="caution">
    <text evidence="6">The sequence shown here is derived from an EMBL/GenBank/DDBJ whole genome shotgun (WGS) entry which is preliminary data.</text>
</comment>
<protein>
    <recommendedName>
        <fullName evidence="3">Nuclease SbcCD subunit C</fullName>
    </recommendedName>
</protein>
<evidence type="ECO:0000256" key="4">
    <source>
        <dbReference type="SAM" id="Coils"/>
    </source>
</evidence>
<evidence type="ECO:0000256" key="1">
    <source>
        <dbReference type="ARBA" id="ARBA00006930"/>
    </source>
</evidence>
<organism evidence="6 7">
    <name type="scientific">Paenibacillus filicis</name>
    <dbReference type="NCBI Taxonomy" id="669464"/>
    <lineage>
        <taxon>Bacteria</taxon>
        <taxon>Bacillati</taxon>
        <taxon>Bacillota</taxon>
        <taxon>Bacilli</taxon>
        <taxon>Bacillales</taxon>
        <taxon>Paenibacillaceae</taxon>
        <taxon>Paenibacillus</taxon>
    </lineage>
</organism>
<dbReference type="InterPro" id="IPR027417">
    <property type="entry name" value="P-loop_NTPase"/>
</dbReference>
<evidence type="ECO:0000259" key="5">
    <source>
        <dbReference type="Pfam" id="PF13476"/>
    </source>
</evidence>
<feature type="coiled-coil region" evidence="4">
    <location>
        <begin position="585"/>
        <end position="629"/>
    </location>
</feature>
<dbReference type="Proteomes" id="UP001469365">
    <property type="component" value="Unassembled WGS sequence"/>
</dbReference>
<keyword evidence="4" id="KW-0175">Coiled coil</keyword>
<reference evidence="6 7" key="1">
    <citation type="submission" date="2024-04" db="EMBL/GenBank/DDBJ databases">
        <title>draft genome sequnece of Paenibacillus filicis.</title>
        <authorList>
            <person name="Kim D.-U."/>
        </authorList>
    </citation>
    <scope>NUCLEOTIDE SEQUENCE [LARGE SCALE GENOMIC DNA]</scope>
    <source>
        <strain evidence="6 7">KACC14197</strain>
    </source>
</reference>
<sequence>MPNWIEEIRRSGLTFVNKHRYGETLELYETLHSWQGIKLGKYLILPTSPELFSTITESADSFSRFEDEIISPFYFRLKGDWSWNLYVVFVVSDMTGLPAARLSLIQRGKRFGKKTVISFDQLSEKLPMAKVPGSLGGAGAGNPLQDWQGQLAEEGLLFCLDNFRSQPVKNYVETGALSGSLPQEPSAATIPALRPVGPIGALDFGSRFRPHVLAGVAPFQFAQVNLLAGPNGMGKTSVLEAIELAFTGSVQRNLLADRQAEESWDGSVLFKSEGEAPFHGTPNPEEKKQRETAYYKHKVGPRANSHLNSAFHQYNYFSSEAVHQFCFGPAGKLDYRAAFARVIFGEQLERYEQCWKQHLEEFQKLSRKLQDEHGELSGELTQKYSEGVQDSELLKARAHAHVQQMDKWMKHCLFTYPIPEKSSGLTDIRTWLDHLKPLLHELDVASTPLSGNKLPGIQTSDQLDKEEQAGQATLDILQVQLLDLKNQLGQLPSSSHLEHQVQQRWNSLNNLRTELEDLQRIIQRLAELAPLINQPDSRLARLQLDEQIRSLESAVHGLSDVDNLYGQLTFPPLSGMDINQVQASLNDLDISRSQTQEALDQATEQAALLKDKTGRLQKLQSELKATARMSLHLHPNQTACPLCGHDHETTQFLRQAIDSSLQTDGNELAGLLTDIEQYKLRLLSMDADAEQLRLELTRMNQLAEARTYLLSRSDVEESRELAGDSGLQAVQHVVVRICERINRYTSSLQDLRGKAQALDERGITIASITELRTLLEDSLLARSIRPDQTELPWIQLELLIKQESERVTEKTEAARIDYAAIQEIAKRTDSKRQTLSQQLDELTLQEQQLTHRMLDIAELRQACSRLAELHVRLPGELSWSEWRLYFQKLMLASEELGRALEPLVLVERLAYEIAGLRRKLEETTVKRDRCNRAVEVLSSLRSLTGYGDDFVRSNFEAISRLFVALHSPNEFEGLEWNEDKIVARRKGSGARCAIYQLSTGQRTSVLLAIFFIMHLVMESAPRFLLLDEPVANMDELNVLGLLDFLRQLTITQGTQIFFTTANPQIATLFRRKFSFLEDDFRVFHLRRDVEGPLRVHIQQFKPHLEKPIALTY</sequence>
<dbReference type="SUPFAM" id="SSF52540">
    <property type="entry name" value="P-loop containing nucleoside triphosphate hydrolases"/>
    <property type="match status" value="1"/>
</dbReference>
<dbReference type="PANTHER" id="PTHR32114">
    <property type="entry name" value="ABC TRANSPORTER ABCH.3"/>
    <property type="match status" value="1"/>
</dbReference>
<gene>
    <name evidence="6" type="ORF">WMW72_19120</name>
</gene>
<evidence type="ECO:0000313" key="6">
    <source>
        <dbReference type="EMBL" id="MEK8130020.1"/>
    </source>
</evidence>
<dbReference type="EMBL" id="JBBPCC010000012">
    <property type="protein sequence ID" value="MEK8130020.1"/>
    <property type="molecule type" value="Genomic_DNA"/>
</dbReference>
<name>A0ABU9DPN7_9BACL</name>
<dbReference type="Pfam" id="PF13476">
    <property type="entry name" value="AAA_23"/>
    <property type="match status" value="1"/>
</dbReference>
<dbReference type="Gene3D" id="3.40.50.300">
    <property type="entry name" value="P-loop containing nucleotide triphosphate hydrolases"/>
    <property type="match status" value="2"/>
</dbReference>
<dbReference type="PANTHER" id="PTHR32114:SF2">
    <property type="entry name" value="ABC TRANSPORTER ABCH.3"/>
    <property type="match status" value="1"/>
</dbReference>